<dbReference type="GO" id="GO:0016757">
    <property type="term" value="F:glycosyltransferase activity"/>
    <property type="evidence" value="ECO:0007669"/>
    <property type="project" value="TreeGrafter"/>
</dbReference>
<dbReference type="GeneID" id="78123595"/>
<evidence type="ECO:0000313" key="1">
    <source>
        <dbReference type="EMBL" id="SDY21701.1"/>
    </source>
</evidence>
<dbReference type="CDD" id="cd03801">
    <property type="entry name" value="GT4_PimA-like"/>
    <property type="match status" value="1"/>
</dbReference>
<organism evidence="1 2">
    <name type="scientific">Lentibacter algarum</name>
    <dbReference type="NCBI Taxonomy" id="576131"/>
    <lineage>
        <taxon>Bacteria</taxon>
        <taxon>Pseudomonadati</taxon>
        <taxon>Pseudomonadota</taxon>
        <taxon>Alphaproteobacteria</taxon>
        <taxon>Rhodobacterales</taxon>
        <taxon>Roseobacteraceae</taxon>
        <taxon>Lentibacter</taxon>
    </lineage>
</organism>
<evidence type="ECO:0000313" key="2">
    <source>
        <dbReference type="Proteomes" id="UP000199026"/>
    </source>
</evidence>
<keyword evidence="2" id="KW-1185">Reference proteome</keyword>
<proteinExistence type="predicted"/>
<dbReference type="InterPro" id="IPR050194">
    <property type="entry name" value="Glycosyltransferase_grp1"/>
</dbReference>
<accession>A0A1H3I1W6</accession>
<dbReference type="Proteomes" id="UP000199026">
    <property type="component" value="Unassembled WGS sequence"/>
</dbReference>
<name>A0A1H3I1W6_9RHOB</name>
<keyword evidence="1" id="KW-0808">Transferase</keyword>
<dbReference type="PANTHER" id="PTHR45947:SF13">
    <property type="entry name" value="TRANSFERASE"/>
    <property type="match status" value="1"/>
</dbReference>
<dbReference type="Gene3D" id="3.40.50.2000">
    <property type="entry name" value="Glycogen Phosphorylase B"/>
    <property type="match status" value="2"/>
</dbReference>
<dbReference type="OrthoDB" id="9790710at2"/>
<reference evidence="1 2" key="1">
    <citation type="submission" date="2016-10" db="EMBL/GenBank/DDBJ databases">
        <authorList>
            <person name="de Groot N.N."/>
        </authorList>
    </citation>
    <scope>NUCLEOTIDE SEQUENCE [LARGE SCALE GENOMIC DNA]</scope>
    <source>
        <strain evidence="1 2">DSM 24677</strain>
    </source>
</reference>
<sequence length="392" mass="43316">MKIAYLCDISPEHTQPYSGGNARIYRALQDHVGEVDILPQSWGAAEPVRRAIYALPDGINLRLRWRLHLLLSQIISRSVTQALAATKYDVVFGAYSFQSMARLKTPYPMLKAFTADASFTVYKQSEIGASFGSSWLSRRLLDPLTFRAERAIYQNLDLALWPSDWLKGEADALYNLSESQSVVVPWGANIDTPKAEATPLALSKDAQVNLLVVGRDWLAKGGPVAFETMNILREAGVDARLTVVGTQPPDVHINPYVKVHRALNKAVPRERALFEAAFRSAHFLVQPSFESWGFAFCEAAAYSLPSLCLSVGGVPVQDGITGHDLPQGSSATEFAKIIQGYLKNPASYAALRLSSRAEFEASLNWDAWGRRVHDLFEERLASGMLSEMPSRT</sequence>
<dbReference type="SUPFAM" id="SSF53756">
    <property type="entry name" value="UDP-Glycosyltransferase/glycogen phosphorylase"/>
    <property type="match status" value="1"/>
</dbReference>
<dbReference type="STRING" id="576131.SAMN05444486_101807"/>
<dbReference type="RefSeq" id="WP_089888023.1">
    <property type="nucleotide sequence ID" value="NZ_CALLJM010000013.1"/>
</dbReference>
<dbReference type="EMBL" id="FNPR01000001">
    <property type="protein sequence ID" value="SDY21701.1"/>
    <property type="molecule type" value="Genomic_DNA"/>
</dbReference>
<dbReference type="AlphaFoldDB" id="A0A1H3I1W6"/>
<gene>
    <name evidence="1" type="ORF">SAMN05444486_101807</name>
</gene>
<protein>
    <submittedName>
        <fullName evidence="1">Glycosyltransferase involved in cell wall bisynthesis</fullName>
    </submittedName>
</protein>
<dbReference type="Pfam" id="PF13692">
    <property type="entry name" value="Glyco_trans_1_4"/>
    <property type="match status" value="1"/>
</dbReference>
<dbReference type="PANTHER" id="PTHR45947">
    <property type="entry name" value="SULFOQUINOVOSYL TRANSFERASE SQD2"/>
    <property type="match status" value="1"/>
</dbReference>